<keyword evidence="3" id="KW-1185">Reference proteome</keyword>
<feature type="compositionally biased region" description="Low complexity" evidence="1">
    <location>
        <begin position="25"/>
        <end position="35"/>
    </location>
</feature>
<accession>A0A7W8GG40</accession>
<dbReference type="EMBL" id="JACHFN010000007">
    <property type="protein sequence ID" value="MBB5234704.1"/>
    <property type="molecule type" value="Genomic_DNA"/>
</dbReference>
<feature type="compositionally biased region" description="Basic and acidic residues" evidence="1">
    <location>
        <begin position="55"/>
        <end position="64"/>
    </location>
</feature>
<dbReference type="RefSeq" id="WP_184028871.1">
    <property type="nucleotide sequence ID" value="NZ_JACHFN010000007.1"/>
</dbReference>
<sequence>MTRTVDPPSSLPGTVRQKGTRRVRMMSVTTSSVSSDSANPRSAELGRFGSQQGEPHPDSQEVEG</sequence>
<gene>
    <name evidence="2" type="ORF">HNQ09_002147</name>
</gene>
<feature type="region of interest" description="Disordered" evidence="1">
    <location>
        <begin position="1"/>
        <end position="64"/>
    </location>
</feature>
<evidence type="ECO:0000313" key="2">
    <source>
        <dbReference type="EMBL" id="MBB5234704.1"/>
    </source>
</evidence>
<reference evidence="2 3" key="1">
    <citation type="submission" date="2020-08" db="EMBL/GenBank/DDBJ databases">
        <title>Genomic Encyclopedia of Type Strains, Phase IV (KMG-IV): sequencing the most valuable type-strain genomes for metagenomic binning, comparative biology and taxonomic classification.</title>
        <authorList>
            <person name="Goeker M."/>
        </authorList>
    </citation>
    <scope>NUCLEOTIDE SEQUENCE [LARGE SCALE GENOMIC DNA]</scope>
    <source>
        <strain evidence="2 3">DSM 101791</strain>
    </source>
</reference>
<evidence type="ECO:0000256" key="1">
    <source>
        <dbReference type="SAM" id="MobiDB-lite"/>
    </source>
</evidence>
<evidence type="ECO:0000313" key="3">
    <source>
        <dbReference type="Proteomes" id="UP000525389"/>
    </source>
</evidence>
<comment type="caution">
    <text evidence="2">The sequence shown here is derived from an EMBL/GenBank/DDBJ whole genome shotgun (WGS) entry which is preliminary data.</text>
</comment>
<protein>
    <submittedName>
        <fullName evidence="2">Uncharacterized protein</fullName>
    </submittedName>
</protein>
<dbReference type="AlphaFoldDB" id="A0A7W8GG40"/>
<name>A0A7W8GG40_9DEIO</name>
<organism evidence="2 3">
    <name type="scientific">Deinococcus budaensis</name>
    <dbReference type="NCBI Taxonomy" id="1665626"/>
    <lineage>
        <taxon>Bacteria</taxon>
        <taxon>Thermotogati</taxon>
        <taxon>Deinococcota</taxon>
        <taxon>Deinococci</taxon>
        <taxon>Deinococcales</taxon>
        <taxon>Deinococcaceae</taxon>
        <taxon>Deinococcus</taxon>
    </lineage>
</organism>
<dbReference type="Proteomes" id="UP000525389">
    <property type="component" value="Unassembled WGS sequence"/>
</dbReference>
<proteinExistence type="predicted"/>